<protein>
    <submittedName>
        <fullName evidence="1">DNA-binding protein</fullName>
    </submittedName>
</protein>
<keyword evidence="2" id="KW-1185">Reference proteome</keyword>
<name>A0A419NCK2_9GAMM</name>
<dbReference type="GO" id="GO:0003677">
    <property type="term" value="F:DNA binding"/>
    <property type="evidence" value="ECO:0007669"/>
    <property type="project" value="UniProtKB-KW"/>
</dbReference>
<dbReference type="AlphaFoldDB" id="A0A419NCK2"/>
<comment type="caution">
    <text evidence="1">The sequence shown here is derived from an EMBL/GenBank/DDBJ whole genome shotgun (WGS) entry which is preliminary data.</text>
</comment>
<dbReference type="EMBL" id="RAHH01000005">
    <property type="protein sequence ID" value="RJT46075.1"/>
    <property type="molecule type" value="Genomic_DNA"/>
</dbReference>
<proteinExistence type="predicted"/>
<organism evidence="1 2">
    <name type="scientific">Rahnella woolbedingensis</name>
    <dbReference type="NCBI Taxonomy" id="1510574"/>
    <lineage>
        <taxon>Bacteria</taxon>
        <taxon>Pseudomonadati</taxon>
        <taxon>Pseudomonadota</taxon>
        <taxon>Gammaproteobacteria</taxon>
        <taxon>Enterobacterales</taxon>
        <taxon>Yersiniaceae</taxon>
        <taxon>Rahnella</taxon>
    </lineage>
</organism>
<accession>A0A419NCK2</accession>
<dbReference type="Proteomes" id="UP000284908">
    <property type="component" value="Unassembled WGS sequence"/>
</dbReference>
<reference evidence="1 2" key="1">
    <citation type="submission" date="2018-09" db="EMBL/GenBank/DDBJ databases">
        <authorList>
            <person name="Le Fleche-Mateos A."/>
        </authorList>
    </citation>
    <scope>NUCLEOTIDE SEQUENCE [LARGE SCALE GENOMIC DNA]</scope>
    <source>
        <strain evidence="1 2">DSM 27399</strain>
    </source>
</reference>
<gene>
    <name evidence="1" type="ORF">D6C13_05200</name>
</gene>
<evidence type="ECO:0000313" key="2">
    <source>
        <dbReference type="Proteomes" id="UP000284908"/>
    </source>
</evidence>
<sequence length="187" mass="20384">MPLYNFTLTLSGVTSDTEKLEDALYEGGCDDALIAFYGTSVYLEFDRESDSLTTAVMTAIQDIESAGLNARVESVDSVLVGLSDIAGLAGLTRQSVALLKEGARGPRNFPNPVQRLKGTSPLWRWKDVARWLISEGRLTASDALVESAEILENINLALQLRSAAAPKQIREFAHLLGYQEDITNSSF</sequence>
<keyword evidence="1" id="KW-0238">DNA-binding</keyword>
<evidence type="ECO:0000313" key="1">
    <source>
        <dbReference type="EMBL" id="RJT46075.1"/>
    </source>
</evidence>
<dbReference type="OrthoDB" id="1525365at2"/>
<dbReference type="RefSeq" id="WP_120131762.1">
    <property type="nucleotide sequence ID" value="NZ_RAHH01000005.1"/>
</dbReference>